<evidence type="ECO:0000313" key="4">
    <source>
        <dbReference type="Proteomes" id="UP000430295"/>
    </source>
</evidence>
<gene>
    <name evidence="2" type="ORF">GMC75_06035</name>
    <name evidence="3" type="ORF">GMC80_06225</name>
    <name evidence="1" type="ORF">KHX87_03835</name>
</gene>
<dbReference type="Proteomes" id="UP000462658">
    <property type="component" value="Unassembled WGS sequence"/>
</dbReference>
<dbReference type="EMBL" id="WMZA01000003">
    <property type="protein sequence ID" value="MTR62932.1"/>
    <property type="molecule type" value="Genomic_DNA"/>
</dbReference>
<name>A0A4Q2FI87_STRPA</name>
<dbReference type="EMBL" id="JAGZFP010000006">
    <property type="protein sequence ID" value="MBS5358226.1"/>
    <property type="molecule type" value="Genomic_DNA"/>
</dbReference>
<dbReference type="Proteomes" id="UP000709219">
    <property type="component" value="Unassembled WGS sequence"/>
</dbReference>
<evidence type="ECO:0000313" key="2">
    <source>
        <dbReference type="EMBL" id="MTR41241.1"/>
    </source>
</evidence>
<reference evidence="1" key="2">
    <citation type="submission" date="2021-02" db="EMBL/GenBank/DDBJ databases">
        <title>Infant gut strain persistence is associated with maternal origin, phylogeny, and functional potential including surface adhesion and iron acquisition.</title>
        <authorList>
            <person name="Lou Y.C."/>
        </authorList>
    </citation>
    <scope>NUCLEOTIDE SEQUENCE</scope>
    <source>
        <strain evidence="1">L3_098_011G1_dasL3_098_011G1_concoct_7</strain>
    </source>
</reference>
<comment type="caution">
    <text evidence="3">The sequence shown here is derived from an EMBL/GenBank/DDBJ whole genome shotgun (WGS) entry which is preliminary data.</text>
</comment>
<organism evidence="3 5">
    <name type="scientific">Streptococcus parasanguinis</name>
    <dbReference type="NCBI Taxonomy" id="1318"/>
    <lineage>
        <taxon>Bacteria</taxon>
        <taxon>Bacillati</taxon>
        <taxon>Bacillota</taxon>
        <taxon>Bacilli</taxon>
        <taxon>Lactobacillales</taxon>
        <taxon>Streptococcaceae</taxon>
        <taxon>Streptococcus</taxon>
    </lineage>
</organism>
<dbReference type="RefSeq" id="WP_000097857.1">
    <property type="nucleotide sequence ID" value="NZ_CAXSNQ010000002.1"/>
</dbReference>
<evidence type="ECO:0000313" key="5">
    <source>
        <dbReference type="Proteomes" id="UP000462658"/>
    </source>
</evidence>
<accession>A0A4Q2FI87</accession>
<protein>
    <submittedName>
        <fullName evidence="3">Uncharacterized protein</fullName>
    </submittedName>
</protein>
<dbReference type="Proteomes" id="UP000430295">
    <property type="component" value="Unassembled WGS sequence"/>
</dbReference>
<dbReference type="EMBL" id="WMYS01000002">
    <property type="protein sequence ID" value="MTR41241.1"/>
    <property type="molecule type" value="Genomic_DNA"/>
</dbReference>
<reference evidence="4 5" key="1">
    <citation type="journal article" date="2019" name="Nat. Med.">
        <title>A library of human gut bacterial isolates paired with longitudinal multiomics data enables mechanistic microbiome research.</title>
        <authorList>
            <person name="Poyet M."/>
            <person name="Groussin M."/>
            <person name="Gibbons S.M."/>
            <person name="Avila-Pacheco J."/>
            <person name="Jiang X."/>
            <person name="Kearney S.M."/>
            <person name="Perrotta A.R."/>
            <person name="Berdy B."/>
            <person name="Zhao S."/>
            <person name="Lieberman T.D."/>
            <person name="Swanson P.K."/>
            <person name="Smith M."/>
            <person name="Roesemann S."/>
            <person name="Alexander J.E."/>
            <person name="Rich S.A."/>
            <person name="Livny J."/>
            <person name="Vlamakis H."/>
            <person name="Clish C."/>
            <person name="Bullock K."/>
            <person name="Deik A."/>
            <person name="Scott J."/>
            <person name="Pierce K.A."/>
            <person name="Xavier R.J."/>
            <person name="Alm E.J."/>
        </authorList>
    </citation>
    <scope>NUCLEOTIDE SEQUENCE [LARGE SCALE GENOMIC DNA]</scope>
    <source>
        <strain evidence="3 5">BIOML-A10</strain>
        <strain evidence="2 4">BIOML-A18</strain>
    </source>
</reference>
<evidence type="ECO:0000313" key="1">
    <source>
        <dbReference type="EMBL" id="MBS5358226.1"/>
    </source>
</evidence>
<dbReference type="AlphaFoldDB" id="A0A4Q2FI87"/>
<proteinExistence type="predicted"/>
<evidence type="ECO:0000313" key="3">
    <source>
        <dbReference type="EMBL" id="MTR62932.1"/>
    </source>
</evidence>
<sequence length="173" mass="21156">MSSNVTDFCPILPPKITLDQFNGDYALYDDFLYENVFLEQLFNFKITFRGKFVELKSYPYFEGKEDSYFHLTCKNFDIDSEEREPDLRRSERLCWLRPAIETDHNKICKQDCFLIYERPYKKSNRIFLLDPVDRYFIVLEERPSYYLLITAFYIHYDNVLRKKLKEYDKYKTN</sequence>